<dbReference type="RefSeq" id="WP_221560320.1">
    <property type="nucleotide sequence ID" value="NZ_JAIGNO010000015.1"/>
</dbReference>
<evidence type="ECO:0008006" key="3">
    <source>
        <dbReference type="Google" id="ProtNLM"/>
    </source>
</evidence>
<dbReference type="PROSITE" id="PS00018">
    <property type="entry name" value="EF_HAND_1"/>
    <property type="match status" value="1"/>
</dbReference>
<proteinExistence type="predicted"/>
<name>A0ABS7JE00_9SPHN</name>
<protein>
    <recommendedName>
        <fullName evidence="3">EF-hand domain-containing protein</fullName>
    </recommendedName>
</protein>
<reference evidence="1 2" key="1">
    <citation type="submission" date="2021-08" db="EMBL/GenBank/DDBJ databases">
        <title>Comparative Genomics Analysis of the Genus Qipengyuania Reveals Extensive Genetic Diversity and Metabolic Versatility, Including the Description of Fifteen Novel Species.</title>
        <authorList>
            <person name="Liu Y."/>
        </authorList>
    </citation>
    <scope>NUCLEOTIDE SEQUENCE [LARGE SCALE GENOMIC DNA]</scope>
    <source>
        <strain evidence="1 2">6D47A</strain>
    </source>
</reference>
<dbReference type="EMBL" id="JAIGNO010000015">
    <property type="protein sequence ID" value="MBX7483913.1"/>
    <property type="molecule type" value="Genomic_DNA"/>
</dbReference>
<organism evidence="1 2">
    <name type="scientific">Qipengyuania qiaonensis</name>
    <dbReference type="NCBI Taxonomy" id="2867240"/>
    <lineage>
        <taxon>Bacteria</taxon>
        <taxon>Pseudomonadati</taxon>
        <taxon>Pseudomonadota</taxon>
        <taxon>Alphaproteobacteria</taxon>
        <taxon>Sphingomonadales</taxon>
        <taxon>Erythrobacteraceae</taxon>
        <taxon>Qipengyuania</taxon>
    </lineage>
</organism>
<evidence type="ECO:0000313" key="2">
    <source>
        <dbReference type="Proteomes" id="UP000755104"/>
    </source>
</evidence>
<sequence>MSGLANVMAGGTVGDAFLLQGPAGDVSVQQGGGSLDQISAQVWSKPEVKALYDMQARAMGIDPASIARGSDADAEVMQAFNETLNRVDPQKGEASFIQEFRRSAETTASDIDRRDTARLNTMSAMGVLSGSLPAAAAKAPGASLAAEALPVTETFARITPKNSVAIAAGATGAAIGIAAGELAGPTRQDTDEKERIGTDSLDTDHDGIIECKEIGTWVDENRNGRSANANAYQDFISGVPGTDFHVVNPVTGPVKFDGCHDRPDGAMLVEAKADHGGWVLGGGVSKLEDTGIADQGERQKTAASTLGVRNEWHTQTLHDKMVIDNIFRNSEIATPVIHSPMPAHK</sequence>
<accession>A0ABS7JE00</accession>
<evidence type="ECO:0000313" key="1">
    <source>
        <dbReference type="EMBL" id="MBX7483913.1"/>
    </source>
</evidence>
<dbReference type="Proteomes" id="UP000755104">
    <property type="component" value="Unassembled WGS sequence"/>
</dbReference>
<dbReference type="InterPro" id="IPR018247">
    <property type="entry name" value="EF_Hand_1_Ca_BS"/>
</dbReference>
<comment type="caution">
    <text evidence="1">The sequence shown here is derived from an EMBL/GenBank/DDBJ whole genome shotgun (WGS) entry which is preliminary data.</text>
</comment>
<keyword evidence="2" id="KW-1185">Reference proteome</keyword>
<gene>
    <name evidence="1" type="ORF">K3174_15385</name>
</gene>